<organism evidence="1">
    <name type="scientific">freshwater metagenome</name>
    <dbReference type="NCBI Taxonomy" id="449393"/>
    <lineage>
        <taxon>unclassified sequences</taxon>
        <taxon>metagenomes</taxon>
        <taxon>ecological metagenomes</taxon>
    </lineage>
</organism>
<dbReference type="InterPro" id="IPR029058">
    <property type="entry name" value="AB_hydrolase_fold"/>
</dbReference>
<dbReference type="InterPro" id="IPR017395">
    <property type="entry name" value="Chlorophyllase-like"/>
</dbReference>
<protein>
    <submittedName>
        <fullName evidence="1">Unannotated protein</fullName>
    </submittedName>
</protein>
<gene>
    <name evidence="1" type="ORF">UFOPK2582_00298</name>
    <name evidence="2" type="ORF">UFOPK3046_01657</name>
    <name evidence="3" type="ORF">UFOPK4173_01852</name>
</gene>
<sequence length="385" mass="40975">MLVVLSDSAVHRTVTSGYRLIGGTEMFGTNPGSLAKARALLVAVVFSVLSLATAACATAPPPPIPTDLPGSDGPCSVLPRRAVANPAEWQLPVHIFEPSGSAEPFTGGRCNDGARPVIFFAHGYTASFTEGYTALLNHLVSNGFIVIYPGFQIAFDPPQQYKAVNAGFVAGIAASPRADTSRAGFVGHSWGGGMTPRMMQLAEQRGWGDTAMWSVIFAPSFPYQVGTGRISLPAEARLLAVSFDEDYLVDMRIANDIVGSVTVSEGRAQHLLVRTDRQARPWLVADHTVPVTLGISTDTGLDVDHLDRWAVWRPIDAVAGCELSGIWCSTDLADMGTQPNGHVVRRGELFGTQAGVPIREQVDVGPPALVECTGLVQLLTQRRCG</sequence>
<accession>A0A6J6NQY5</accession>
<dbReference type="EMBL" id="CAFAAQ010000190">
    <property type="protein sequence ID" value="CAB4819260.1"/>
    <property type="molecule type" value="Genomic_DNA"/>
</dbReference>
<evidence type="ECO:0000313" key="1">
    <source>
        <dbReference type="EMBL" id="CAB4689170.1"/>
    </source>
</evidence>
<dbReference type="Pfam" id="PF07224">
    <property type="entry name" value="Chlorophyllase"/>
    <property type="match status" value="1"/>
</dbReference>
<reference evidence="1" key="1">
    <citation type="submission" date="2020-05" db="EMBL/GenBank/DDBJ databases">
        <authorList>
            <person name="Chiriac C."/>
            <person name="Salcher M."/>
            <person name="Ghai R."/>
            <person name="Kavagutti S V."/>
        </authorList>
    </citation>
    <scope>NUCLEOTIDE SEQUENCE</scope>
</reference>
<evidence type="ECO:0000313" key="2">
    <source>
        <dbReference type="EMBL" id="CAB4819260.1"/>
    </source>
</evidence>
<dbReference type="EMBL" id="CAEZXS010000020">
    <property type="protein sequence ID" value="CAB4689170.1"/>
    <property type="molecule type" value="Genomic_DNA"/>
</dbReference>
<name>A0A6J6NQY5_9ZZZZ</name>
<dbReference type="SUPFAM" id="SSF53474">
    <property type="entry name" value="alpha/beta-Hydrolases"/>
    <property type="match status" value="1"/>
</dbReference>
<dbReference type="EMBL" id="CAFBPW010000293">
    <property type="protein sequence ID" value="CAB5040633.1"/>
    <property type="molecule type" value="Genomic_DNA"/>
</dbReference>
<dbReference type="Gene3D" id="3.40.50.1820">
    <property type="entry name" value="alpha/beta hydrolase"/>
    <property type="match status" value="1"/>
</dbReference>
<evidence type="ECO:0000313" key="3">
    <source>
        <dbReference type="EMBL" id="CAB5040633.1"/>
    </source>
</evidence>
<dbReference type="AlphaFoldDB" id="A0A6J6NQY5"/>
<proteinExistence type="predicted"/>